<reference evidence="2 3" key="1">
    <citation type="submission" date="2024-09" db="EMBL/GenBank/DDBJ databases">
        <authorList>
            <person name="Sun Q."/>
            <person name="Mori K."/>
        </authorList>
    </citation>
    <scope>NUCLEOTIDE SEQUENCE [LARGE SCALE GENOMIC DNA]</scope>
    <source>
        <strain evidence="2 3">JCM 3324</strain>
    </source>
</reference>
<evidence type="ECO:0000256" key="1">
    <source>
        <dbReference type="SAM" id="MobiDB-lite"/>
    </source>
</evidence>
<proteinExistence type="predicted"/>
<gene>
    <name evidence="2" type="ORF">ACFFR3_10385</name>
</gene>
<keyword evidence="3" id="KW-1185">Reference proteome</keyword>
<organism evidence="2 3">
    <name type="scientific">Nonomuraea salmonea</name>
    <dbReference type="NCBI Taxonomy" id="46181"/>
    <lineage>
        <taxon>Bacteria</taxon>
        <taxon>Bacillati</taxon>
        <taxon>Actinomycetota</taxon>
        <taxon>Actinomycetes</taxon>
        <taxon>Streptosporangiales</taxon>
        <taxon>Streptosporangiaceae</taxon>
        <taxon>Nonomuraea</taxon>
    </lineage>
</organism>
<dbReference type="Proteomes" id="UP001589568">
    <property type="component" value="Unassembled WGS sequence"/>
</dbReference>
<sequence>MNDEKDQPIERGGSEEAAGAPLTPTEEETLRRPAGVTPGVAPGTEDADEEDEEGDRRRRLGPHELG</sequence>
<feature type="compositionally biased region" description="Basic and acidic residues" evidence="1">
    <location>
        <begin position="1"/>
        <end position="14"/>
    </location>
</feature>
<feature type="region of interest" description="Disordered" evidence="1">
    <location>
        <begin position="1"/>
        <end position="66"/>
    </location>
</feature>
<dbReference type="EMBL" id="JBHMCF010000010">
    <property type="protein sequence ID" value="MFB9469913.1"/>
    <property type="molecule type" value="Genomic_DNA"/>
</dbReference>
<accession>A0ABV5NI08</accession>
<name>A0ABV5NI08_9ACTN</name>
<evidence type="ECO:0000313" key="2">
    <source>
        <dbReference type="EMBL" id="MFB9469913.1"/>
    </source>
</evidence>
<evidence type="ECO:0000313" key="3">
    <source>
        <dbReference type="Proteomes" id="UP001589568"/>
    </source>
</evidence>
<protein>
    <submittedName>
        <fullName evidence="2">Uncharacterized protein</fullName>
    </submittedName>
</protein>
<dbReference type="RefSeq" id="WP_379483010.1">
    <property type="nucleotide sequence ID" value="NZ_JBHMCF010000010.1"/>
</dbReference>
<comment type="caution">
    <text evidence="2">The sequence shown here is derived from an EMBL/GenBank/DDBJ whole genome shotgun (WGS) entry which is preliminary data.</text>
</comment>